<evidence type="ECO:0000313" key="3">
    <source>
        <dbReference type="Proteomes" id="UP000309885"/>
    </source>
</evidence>
<organism evidence="2 3">
    <name type="scientific">Lacticaseibacillus zeae</name>
    <name type="common">Lactobacillus zeae</name>
    <dbReference type="NCBI Taxonomy" id="57037"/>
    <lineage>
        <taxon>Bacteria</taxon>
        <taxon>Bacillati</taxon>
        <taxon>Bacillota</taxon>
        <taxon>Bacilli</taxon>
        <taxon>Lactobacillales</taxon>
        <taxon>Lactobacillaceae</taxon>
        <taxon>Lacticaseibacillus</taxon>
    </lineage>
</organism>
<gene>
    <name evidence="2" type="ORF">FEI15_13560</name>
</gene>
<proteinExistence type="predicted"/>
<accession>A0A5R8LJE1</accession>
<evidence type="ECO:0000256" key="1">
    <source>
        <dbReference type="SAM" id="MobiDB-lite"/>
    </source>
</evidence>
<comment type="caution">
    <text evidence="2">The sequence shown here is derived from an EMBL/GenBank/DDBJ whole genome shotgun (WGS) entry which is preliminary data.</text>
</comment>
<protein>
    <submittedName>
        <fullName evidence="2">Uncharacterized protein</fullName>
    </submittedName>
</protein>
<feature type="region of interest" description="Disordered" evidence="1">
    <location>
        <begin position="40"/>
        <end position="68"/>
    </location>
</feature>
<dbReference type="EMBL" id="VBWO01000016">
    <property type="protein sequence ID" value="TLF37295.1"/>
    <property type="molecule type" value="Genomic_DNA"/>
</dbReference>
<name>A0A5R8LJE1_LACZE</name>
<sequence>MMQAFKIQDVVKLYSSLIKTYEREDNKIQKTQEKIDCEMKEASLTTKPSGRPQGPKRKLKVHGDRPNS</sequence>
<dbReference type="Proteomes" id="UP000309885">
    <property type="component" value="Unassembled WGS sequence"/>
</dbReference>
<evidence type="ECO:0000313" key="2">
    <source>
        <dbReference type="EMBL" id="TLF37295.1"/>
    </source>
</evidence>
<reference evidence="2 3" key="1">
    <citation type="submission" date="2019-05" db="EMBL/GenBank/DDBJ databases">
        <title>Genome-based reclassification of Lactobacillus casei as Lactobacillus casei subsp. casei. subsp.nov., description of Lactobacillus casei subsp. zeae subsp. nov., and emended description of Lactobacillus casei.</title>
        <authorList>
            <person name="Huang C.-H."/>
        </authorList>
    </citation>
    <scope>NUCLEOTIDE SEQUENCE [LARGE SCALE GENOMIC DNA]</scope>
    <source>
        <strain evidence="2 3">CRBIP24.44</strain>
    </source>
</reference>
<dbReference type="AlphaFoldDB" id="A0A5R8LJE1"/>